<evidence type="ECO:0000256" key="10">
    <source>
        <dbReference type="SAM" id="SignalP"/>
    </source>
</evidence>
<reference evidence="11" key="1">
    <citation type="submission" date="2021-12" db="EMBL/GenBank/DDBJ databases">
        <authorList>
            <person name="King R."/>
        </authorList>
    </citation>
    <scope>NUCLEOTIDE SEQUENCE</scope>
</reference>
<keyword evidence="7 9" id="KW-0472">Membrane</keyword>
<dbReference type="EMBL" id="OV121135">
    <property type="protein sequence ID" value="CAH0555284.1"/>
    <property type="molecule type" value="Genomic_DNA"/>
</dbReference>
<comment type="subcellular location">
    <subcellularLocation>
        <location evidence="1">Golgi apparatus membrane</location>
        <topology evidence="1">Single-pass type I membrane protein</topology>
    </subcellularLocation>
</comment>
<evidence type="ECO:0000313" key="12">
    <source>
        <dbReference type="Proteomes" id="UP001154078"/>
    </source>
</evidence>
<proteinExistence type="inferred from homology"/>
<dbReference type="Pfam" id="PF12280">
    <property type="entry name" value="BSMAP"/>
    <property type="match status" value="1"/>
</dbReference>
<dbReference type="GO" id="GO:0000139">
    <property type="term" value="C:Golgi membrane"/>
    <property type="evidence" value="ECO:0007669"/>
    <property type="project" value="UniProtKB-SubCell"/>
</dbReference>
<evidence type="ECO:0000256" key="4">
    <source>
        <dbReference type="ARBA" id="ARBA00022729"/>
    </source>
</evidence>
<name>A0A9P0B4W6_BRAAE</name>
<dbReference type="Proteomes" id="UP001154078">
    <property type="component" value="Chromosome 4"/>
</dbReference>
<keyword evidence="4 10" id="KW-0732">Signal</keyword>
<sequence>MLLLALFFVVKTTSALEFFSNTFALADQCSGVCQNLNLPRLELENYEQVVCQRGCRFFNILKFKDELNINSTKKECHLSCTESYLEKKENDVCQIGCDEMSRRRLVEMTNFLILTQDDDNNAIVLAEPDLEILESEMSDPSIKSQLEIGFNIDYKIPETNIRTMPIRLSETEIVKTESSDWLDCASRKLGIPSWMLFIAILSAIFSLLCLYPKPAKDEPIVDVDIPDIKLILDPEIIIEKSDVEVCFQLPPKYSEKDENA</sequence>
<evidence type="ECO:0000256" key="7">
    <source>
        <dbReference type="ARBA" id="ARBA00023136"/>
    </source>
</evidence>
<accession>A0A9P0B4W6</accession>
<evidence type="ECO:0000256" key="5">
    <source>
        <dbReference type="ARBA" id="ARBA00022989"/>
    </source>
</evidence>
<keyword evidence="12" id="KW-1185">Reference proteome</keyword>
<dbReference type="PANTHER" id="PTHR28652:SF2">
    <property type="entry name" value="TRANSMEMBRANE PROTEIN 59-LIKE PROTEIN"/>
    <property type="match status" value="1"/>
</dbReference>
<evidence type="ECO:0000256" key="1">
    <source>
        <dbReference type="ARBA" id="ARBA00004614"/>
    </source>
</evidence>
<dbReference type="AlphaFoldDB" id="A0A9P0B4W6"/>
<keyword evidence="8" id="KW-0325">Glycoprotein</keyword>
<keyword evidence="6" id="KW-0333">Golgi apparatus</keyword>
<gene>
    <name evidence="11" type="ORF">MELIAE_LOCUS6691</name>
</gene>
<evidence type="ECO:0000256" key="6">
    <source>
        <dbReference type="ARBA" id="ARBA00023034"/>
    </source>
</evidence>
<keyword evidence="5 9" id="KW-1133">Transmembrane helix</keyword>
<evidence type="ECO:0000256" key="8">
    <source>
        <dbReference type="ARBA" id="ARBA00023180"/>
    </source>
</evidence>
<keyword evidence="3 9" id="KW-0812">Transmembrane</keyword>
<feature type="signal peptide" evidence="10">
    <location>
        <begin position="1"/>
        <end position="15"/>
    </location>
</feature>
<feature type="chain" id="PRO_5040176134" description="Transmembrane protein 59-like" evidence="10">
    <location>
        <begin position="16"/>
        <end position="260"/>
    </location>
</feature>
<dbReference type="InterPro" id="IPR022065">
    <property type="entry name" value="Uncharacterised_TMEM59"/>
</dbReference>
<dbReference type="PANTHER" id="PTHR28652">
    <property type="entry name" value="TRANSMEMBRANE PROTEIN 59-LIKE PROTEIN"/>
    <property type="match status" value="1"/>
</dbReference>
<dbReference type="OrthoDB" id="6371519at2759"/>
<evidence type="ECO:0000313" key="11">
    <source>
        <dbReference type="EMBL" id="CAH0555284.1"/>
    </source>
</evidence>
<evidence type="ECO:0000256" key="9">
    <source>
        <dbReference type="SAM" id="Phobius"/>
    </source>
</evidence>
<organism evidence="11 12">
    <name type="scientific">Brassicogethes aeneus</name>
    <name type="common">Rape pollen beetle</name>
    <name type="synonym">Meligethes aeneus</name>
    <dbReference type="NCBI Taxonomy" id="1431903"/>
    <lineage>
        <taxon>Eukaryota</taxon>
        <taxon>Metazoa</taxon>
        <taxon>Ecdysozoa</taxon>
        <taxon>Arthropoda</taxon>
        <taxon>Hexapoda</taxon>
        <taxon>Insecta</taxon>
        <taxon>Pterygota</taxon>
        <taxon>Neoptera</taxon>
        <taxon>Endopterygota</taxon>
        <taxon>Coleoptera</taxon>
        <taxon>Polyphaga</taxon>
        <taxon>Cucujiformia</taxon>
        <taxon>Nitidulidae</taxon>
        <taxon>Meligethinae</taxon>
        <taxon>Brassicogethes</taxon>
    </lineage>
</organism>
<feature type="transmembrane region" description="Helical" evidence="9">
    <location>
        <begin position="194"/>
        <end position="211"/>
    </location>
</feature>
<evidence type="ECO:0008006" key="13">
    <source>
        <dbReference type="Google" id="ProtNLM"/>
    </source>
</evidence>
<evidence type="ECO:0000256" key="3">
    <source>
        <dbReference type="ARBA" id="ARBA00022692"/>
    </source>
</evidence>
<comment type="similarity">
    <text evidence="2">Belongs to the TMEM59 family.</text>
</comment>
<protein>
    <recommendedName>
        <fullName evidence="13">Transmembrane protein 59-like</fullName>
    </recommendedName>
</protein>
<evidence type="ECO:0000256" key="2">
    <source>
        <dbReference type="ARBA" id="ARBA00009643"/>
    </source>
</evidence>